<dbReference type="Proteomes" id="UP001229955">
    <property type="component" value="Chromosome"/>
</dbReference>
<feature type="signal peptide" evidence="1">
    <location>
        <begin position="1"/>
        <end position="22"/>
    </location>
</feature>
<gene>
    <name evidence="2" type="ORF">Strain138_001867</name>
    <name evidence="3" type="ORF">Strain318_001866</name>
</gene>
<dbReference type="EMBL" id="CP130612">
    <property type="protein sequence ID" value="WKW12571.1"/>
    <property type="molecule type" value="Genomic_DNA"/>
</dbReference>
<evidence type="ECO:0000313" key="4">
    <source>
        <dbReference type="Proteomes" id="UP001229955"/>
    </source>
</evidence>
<evidence type="ECO:0008006" key="5">
    <source>
        <dbReference type="Google" id="ProtNLM"/>
    </source>
</evidence>
<keyword evidence="1" id="KW-0732">Signal</keyword>
<protein>
    <recommendedName>
        <fullName evidence="5">YtkA-like domain-containing protein</fullName>
    </recommendedName>
</protein>
<proteinExistence type="predicted"/>
<dbReference type="EMBL" id="CP130613">
    <property type="protein sequence ID" value="WKW15478.1"/>
    <property type="molecule type" value="Genomic_DNA"/>
</dbReference>
<name>A0AA49JV50_9BACT</name>
<organism evidence="2">
    <name type="scientific">Pseudogemmatithrix spongiicola</name>
    <dbReference type="NCBI Taxonomy" id="3062599"/>
    <lineage>
        <taxon>Bacteria</taxon>
        <taxon>Pseudomonadati</taxon>
        <taxon>Gemmatimonadota</taxon>
        <taxon>Gemmatimonadia</taxon>
        <taxon>Gemmatimonadales</taxon>
        <taxon>Gemmatimonadaceae</taxon>
        <taxon>Pseudogemmatithrix</taxon>
    </lineage>
</organism>
<feature type="chain" id="PRO_5041315732" description="YtkA-like domain-containing protein" evidence="1">
    <location>
        <begin position="23"/>
        <end position="148"/>
    </location>
</feature>
<dbReference type="RefSeq" id="WP_367885450.1">
    <property type="nucleotide sequence ID" value="NZ_CP130612.1"/>
</dbReference>
<accession>A0AA49Q793</accession>
<keyword evidence="4" id="KW-1185">Reference proteome</keyword>
<dbReference type="AlphaFoldDB" id="A0AA49JV50"/>
<evidence type="ECO:0000313" key="3">
    <source>
        <dbReference type="EMBL" id="WKW15478.1"/>
    </source>
</evidence>
<sequence length="148" mass="16723">MARLRPLLSFLFVAALAGAVQACGPNPDDIGVVRLWTDSFEIRLKPDVIPPRALEQITYTITVYDKETREPIVNGEGQLFATNADRKTVYNGLEYGPEPGTYRAKIMFITAGEWAMGFRFRRDSTQALQRTDDWRQQVRNEVVPTGSN</sequence>
<reference evidence="2" key="1">
    <citation type="submission" date="2023-07" db="EMBL/GenBank/DDBJ databases">
        <authorList>
            <person name="Haufschild T."/>
            <person name="Kallscheuer N."/>
            <person name="Hammer J."/>
            <person name="Kohn T."/>
            <person name="Kabuu M."/>
            <person name="Jogler M."/>
            <person name="Wohfarth N."/>
            <person name="Heuer A."/>
            <person name="Rohde M."/>
            <person name="van Teeseling M.C.F."/>
            <person name="Jogler C."/>
        </authorList>
    </citation>
    <scope>NUCLEOTIDE SEQUENCE</scope>
    <source>
        <strain evidence="2">Strain 138</strain>
        <strain evidence="3">Strain 318</strain>
    </source>
</reference>
<dbReference type="KEGG" id="pspc:Strain318_001866"/>
<evidence type="ECO:0000313" key="2">
    <source>
        <dbReference type="EMBL" id="WKW12571.1"/>
    </source>
</evidence>
<accession>A0AA49JV50</accession>
<evidence type="ECO:0000256" key="1">
    <source>
        <dbReference type="SAM" id="SignalP"/>
    </source>
</evidence>
<dbReference type="PROSITE" id="PS51257">
    <property type="entry name" value="PROKAR_LIPOPROTEIN"/>
    <property type="match status" value="1"/>
</dbReference>